<dbReference type="RefSeq" id="WP_258780184.1">
    <property type="nucleotide sequence ID" value="NZ_JANUGP010000016.1"/>
</dbReference>
<dbReference type="Pfam" id="PF09947">
    <property type="entry name" value="DUF2180"/>
    <property type="match status" value="1"/>
</dbReference>
<accession>A0ABT2B5A5</accession>
<dbReference type="InterPro" id="IPR017211">
    <property type="entry name" value="UCP037465_Znf"/>
</dbReference>
<gene>
    <name evidence="1" type="ORF">NX794_21080</name>
</gene>
<dbReference type="EMBL" id="JANUGP010000016">
    <property type="protein sequence ID" value="MCS0603689.1"/>
    <property type="molecule type" value="Genomic_DNA"/>
</dbReference>
<comment type="caution">
    <text evidence="1">The sequence shown here is derived from an EMBL/GenBank/DDBJ whole genome shotgun (WGS) entry which is preliminary data.</text>
</comment>
<evidence type="ECO:0000313" key="1">
    <source>
        <dbReference type="EMBL" id="MCS0603689.1"/>
    </source>
</evidence>
<sequence length="68" mass="7151">MNCFDCQDLDIATPAVAICRVCGAGVCHRHARTRPRVLHELTGTGLATKPRAARRLLCGTCTAAESGG</sequence>
<organism evidence="1 2">
    <name type="scientific">Streptomyces pyxinicus</name>
    <dbReference type="NCBI Taxonomy" id="2970331"/>
    <lineage>
        <taxon>Bacteria</taxon>
        <taxon>Bacillati</taxon>
        <taxon>Actinomycetota</taxon>
        <taxon>Actinomycetes</taxon>
        <taxon>Kitasatosporales</taxon>
        <taxon>Streptomycetaceae</taxon>
        <taxon>Streptomyces</taxon>
    </lineage>
</organism>
<evidence type="ECO:0000313" key="2">
    <source>
        <dbReference type="Proteomes" id="UP001205612"/>
    </source>
</evidence>
<reference evidence="1 2" key="1">
    <citation type="submission" date="2022-08" db="EMBL/GenBank/DDBJ databases">
        <authorList>
            <person name="Somphong A."/>
            <person name="Phongsopitanun W."/>
        </authorList>
    </citation>
    <scope>NUCLEOTIDE SEQUENCE [LARGE SCALE GENOMIC DNA]</scope>
    <source>
        <strain evidence="1 2">LP11</strain>
    </source>
</reference>
<name>A0ABT2B5A5_9ACTN</name>
<protein>
    <submittedName>
        <fullName evidence="1">DUF2180 family protein</fullName>
    </submittedName>
</protein>
<proteinExistence type="predicted"/>
<keyword evidence="2" id="KW-1185">Reference proteome</keyword>
<dbReference type="Proteomes" id="UP001205612">
    <property type="component" value="Unassembled WGS sequence"/>
</dbReference>